<name>A0A327ZEB7_9ACTN</name>
<evidence type="ECO:0000313" key="3">
    <source>
        <dbReference type="Proteomes" id="UP000249341"/>
    </source>
</evidence>
<keyword evidence="1" id="KW-0812">Transmembrane</keyword>
<dbReference type="AlphaFoldDB" id="A0A327ZEB7"/>
<keyword evidence="1" id="KW-0472">Membrane</keyword>
<proteinExistence type="predicted"/>
<dbReference type="OrthoDB" id="3291369at2"/>
<organism evidence="2 3">
    <name type="scientific">Actinoplanes lutulentus</name>
    <dbReference type="NCBI Taxonomy" id="1287878"/>
    <lineage>
        <taxon>Bacteria</taxon>
        <taxon>Bacillati</taxon>
        <taxon>Actinomycetota</taxon>
        <taxon>Actinomycetes</taxon>
        <taxon>Micromonosporales</taxon>
        <taxon>Micromonosporaceae</taxon>
        <taxon>Actinoplanes</taxon>
    </lineage>
</organism>
<evidence type="ECO:0000313" key="2">
    <source>
        <dbReference type="EMBL" id="RAK38502.1"/>
    </source>
</evidence>
<accession>A0A327ZEB7</accession>
<feature type="transmembrane region" description="Helical" evidence="1">
    <location>
        <begin position="149"/>
        <end position="168"/>
    </location>
</feature>
<protein>
    <submittedName>
        <fullName evidence="2">Uncharacterized protein</fullName>
    </submittedName>
</protein>
<reference evidence="2 3" key="1">
    <citation type="submission" date="2018-06" db="EMBL/GenBank/DDBJ databases">
        <title>Genomic Encyclopedia of Type Strains, Phase III (KMG-III): the genomes of soil and plant-associated and newly described type strains.</title>
        <authorList>
            <person name="Whitman W."/>
        </authorList>
    </citation>
    <scope>NUCLEOTIDE SEQUENCE [LARGE SCALE GENOMIC DNA]</scope>
    <source>
        <strain evidence="2 3">CGMCC 4.7090</strain>
    </source>
</reference>
<sequence>MYLIAPMDDEPPPEYVAFVTLRARDLRAEAVRLVGGDREAGERVYLDVLTETAGHWRRLRWWGRLTRTSATENFIRKFLDKRTEQWREDQVYEIRVTPIHTEHHAPRNGSMALRKAAVIPGTARASLEALADAEIAWVHAWRRSQWRHVMRLAGGAVLLVGAMIQYFSSLSTGGY</sequence>
<dbReference type="RefSeq" id="WP_111649578.1">
    <property type="nucleotide sequence ID" value="NZ_JACHWI010000002.1"/>
</dbReference>
<keyword evidence="1" id="KW-1133">Transmembrane helix</keyword>
<keyword evidence="3" id="KW-1185">Reference proteome</keyword>
<dbReference type="EMBL" id="QLMJ01000005">
    <property type="protein sequence ID" value="RAK38502.1"/>
    <property type="molecule type" value="Genomic_DNA"/>
</dbReference>
<gene>
    <name evidence="2" type="ORF">B0I29_105450</name>
</gene>
<evidence type="ECO:0000256" key="1">
    <source>
        <dbReference type="SAM" id="Phobius"/>
    </source>
</evidence>
<comment type="caution">
    <text evidence="2">The sequence shown here is derived from an EMBL/GenBank/DDBJ whole genome shotgun (WGS) entry which is preliminary data.</text>
</comment>
<dbReference type="Proteomes" id="UP000249341">
    <property type="component" value="Unassembled WGS sequence"/>
</dbReference>